<organism evidence="1 2">
    <name type="scientific">Lentinula lateritia</name>
    <dbReference type="NCBI Taxonomy" id="40482"/>
    <lineage>
        <taxon>Eukaryota</taxon>
        <taxon>Fungi</taxon>
        <taxon>Dikarya</taxon>
        <taxon>Basidiomycota</taxon>
        <taxon>Agaricomycotina</taxon>
        <taxon>Agaricomycetes</taxon>
        <taxon>Agaricomycetidae</taxon>
        <taxon>Agaricales</taxon>
        <taxon>Marasmiineae</taxon>
        <taxon>Omphalotaceae</taxon>
        <taxon>Lentinula</taxon>
    </lineage>
</organism>
<evidence type="ECO:0000313" key="2">
    <source>
        <dbReference type="Proteomes" id="UP001150238"/>
    </source>
</evidence>
<name>A0A9W8ZU04_9AGAR</name>
<protein>
    <submittedName>
        <fullName evidence="1">Uncharacterized protein</fullName>
    </submittedName>
</protein>
<dbReference type="AlphaFoldDB" id="A0A9W8ZU04"/>
<dbReference type="EMBL" id="JANVFS010000045">
    <property type="protein sequence ID" value="KAJ4466404.1"/>
    <property type="molecule type" value="Genomic_DNA"/>
</dbReference>
<gene>
    <name evidence="1" type="ORF">C8J55DRAFT_493052</name>
</gene>
<sequence>MEGLRVPMFSTYTSDLEPGNYATIRDKLISTPPIPSAASTFLDDALGRTARRDHKLVNKPPAAALSVTSSSHNLRENCNYHAVVTPPTSSTTTPVLYSLPTFLTGSGEVKIWLIEYEWALRILNVVLSKTFLVGRIIRIHSFSDSLALEILSSDIANISSGNTRFDSLKHYVLSPLLNYSKMSEEARGAVAGGFRLRASHIMPDTRRE</sequence>
<proteinExistence type="predicted"/>
<reference evidence="1" key="2">
    <citation type="journal article" date="2023" name="Proc. Natl. Acad. Sci. U.S.A.">
        <title>A global phylogenomic analysis of the shiitake genus Lentinula.</title>
        <authorList>
            <person name="Sierra-Patev S."/>
            <person name="Min B."/>
            <person name="Naranjo-Ortiz M."/>
            <person name="Looney B."/>
            <person name="Konkel Z."/>
            <person name="Slot J.C."/>
            <person name="Sakamoto Y."/>
            <person name="Steenwyk J.L."/>
            <person name="Rokas A."/>
            <person name="Carro J."/>
            <person name="Camarero S."/>
            <person name="Ferreira P."/>
            <person name="Molpeceres G."/>
            <person name="Ruiz-Duenas F.J."/>
            <person name="Serrano A."/>
            <person name="Henrissat B."/>
            <person name="Drula E."/>
            <person name="Hughes K.W."/>
            <person name="Mata J.L."/>
            <person name="Ishikawa N.K."/>
            <person name="Vargas-Isla R."/>
            <person name="Ushijima S."/>
            <person name="Smith C.A."/>
            <person name="Donoghue J."/>
            <person name="Ahrendt S."/>
            <person name="Andreopoulos W."/>
            <person name="He G."/>
            <person name="LaButti K."/>
            <person name="Lipzen A."/>
            <person name="Ng V."/>
            <person name="Riley R."/>
            <person name="Sandor L."/>
            <person name="Barry K."/>
            <person name="Martinez A.T."/>
            <person name="Xiao Y."/>
            <person name="Gibbons J.G."/>
            <person name="Terashima K."/>
            <person name="Grigoriev I.V."/>
            <person name="Hibbett D."/>
        </authorList>
    </citation>
    <scope>NUCLEOTIDE SEQUENCE</scope>
    <source>
        <strain evidence="1">Sp2 HRB7682 ss15</strain>
    </source>
</reference>
<accession>A0A9W8ZU04</accession>
<comment type="caution">
    <text evidence="1">The sequence shown here is derived from an EMBL/GenBank/DDBJ whole genome shotgun (WGS) entry which is preliminary data.</text>
</comment>
<reference evidence="1" key="1">
    <citation type="submission" date="2022-08" db="EMBL/GenBank/DDBJ databases">
        <authorList>
            <consortium name="DOE Joint Genome Institute"/>
            <person name="Min B."/>
            <person name="Riley R."/>
            <person name="Sierra-Patev S."/>
            <person name="Naranjo-Ortiz M."/>
            <person name="Looney B."/>
            <person name="Konkel Z."/>
            <person name="Slot J.C."/>
            <person name="Sakamoto Y."/>
            <person name="Steenwyk J.L."/>
            <person name="Rokas A."/>
            <person name="Carro J."/>
            <person name="Camarero S."/>
            <person name="Ferreira P."/>
            <person name="Molpeceres G."/>
            <person name="Ruiz-Duenas F.J."/>
            <person name="Serrano A."/>
            <person name="Henrissat B."/>
            <person name="Drula E."/>
            <person name="Hughes K.W."/>
            <person name="Mata J.L."/>
            <person name="Ishikawa N.K."/>
            <person name="Vargas-Isla R."/>
            <person name="Ushijima S."/>
            <person name="Smith C.A."/>
            <person name="Ahrendt S."/>
            <person name="Andreopoulos W."/>
            <person name="He G."/>
            <person name="Labutti K."/>
            <person name="Lipzen A."/>
            <person name="Ng V."/>
            <person name="Sandor L."/>
            <person name="Barry K."/>
            <person name="Martinez A.T."/>
            <person name="Xiao Y."/>
            <person name="Gibbons J.G."/>
            <person name="Terashima K."/>
            <person name="Hibbett D.S."/>
            <person name="Grigoriev I.V."/>
        </authorList>
    </citation>
    <scope>NUCLEOTIDE SEQUENCE</scope>
    <source>
        <strain evidence="1">Sp2 HRB7682 ss15</strain>
    </source>
</reference>
<evidence type="ECO:0000313" key="1">
    <source>
        <dbReference type="EMBL" id="KAJ4466404.1"/>
    </source>
</evidence>
<dbReference type="Proteomes" id="UP001150238">
    <property type="component" value="Unassembled WGS sequence"/>
</dbReference>